<comment type="function">
    <text evidence="15">Involved in base excision repair of DNA damaged by oxidation or by mutagenic agents. Acts as DNA glycosylase that recognizes and removes damaged bases. Has a preference for oxidized purines, such as 7,8-dihydro-8-oxoguanine (8-oxoG). Has AP (apurinic/apyrimidinic) lyase activity and introduces nicks in the DNA strand. Cleaves the DNA backbone by beta-delta elimination to generate a single-strand break at the site of the removed base with both 3'- and 5'-phosphates.</text>
</comment>
<dbReference type="Gene3D" id="1.10.8.50">
    <property type="match status" value="1"/>
</dbReference>
<dbReference type="GO" id="GO:0003684">
    <property type="term" value="F:damaged DNA binding"/>
    <property type="evidence" value="ECO:0007669"/>
    <property type="project" value="InterPro"/>
</dbReference>
<name>A0AAW6U9Q8_9MOLU</name>
<comment type="catalytic activity">
    <reaction evidence="1 15">
        <text>Hydrolysis of DNA containing ring-opened 7-methylguanine residues, releasing 2,6-diamino-4-hydroxy-5-(N-methyl)formamidopyrimidine.</text>
        <dbReference type="EC" id="3.2.2.23"/>
    </reaction>
</comment>
<dbReference type="HAMAP" id="MF_00103">
    <property type="entry name" value="Fapy_DNA_glycosyl"/>
    <property type="match status" value="1"/>
</dbReference>
<evidence type="ECO:0000256" key="11">
    <source>
        <dbReference type="ARBA" id="ARBA00023239"/>
    </source>
</evidence>
<accession>A0AAW6U9Q8</accession>
<evidence type="ECO:0000256" key="7">
    <source>
        <dbReference type="ARBA" id="ARBA00022801"/>
    </source>
</evidence>
<evidence type="ECO:0000256" key="5">
    <source>
        <dbReference type="ARBA" id="ARBA00022763"/>
    </source>
</evidence>
<dbReference type="PROSITE" id="PS51068">
    <property type="entry name" value="FPG_CAT"/>
    <property type="match status" value="1"/>
</dbReference>
<evidence type="ECO:0000256" key="6">
    <source>
        <dbReference type="ARBA" id="ARBA00022771"/>
    </source>
</evidence>
<dbReference type="PANTHER" id="PTHR22993:SF9">
    <property type="entry name" value="FORMAMIDOPYRIMIDINE-DNA GLYCOSYLASE"/>
    <property type="match status" value="1"/>
</dbReference>
<feature type="binding site" evidence="15">
    <location>
        <position position="109"/>
    </location>
    <ligand>
        <name>DNA</name>
        <dbReference type="ChEBI" id="CHEBI:16991"/>
    </ligand>
</feature>
<gene>
    <name evidence="15 18" type="primary">mutM</name>
    <name evidence="15" type="synonym">fpg</name>
    <name evidence="18" type="ORF">QJ521_01635</name>
</gene>
<evidence type="ECO:0000259" key="16">
    <source>
        <dbReference type="PROSITE" id="PS51066"/>
    </source>
</evidence>
<dbReference type="CDD" id="cd08966">
    <property type="entry name" value="EcFpg-like_N"/>
    <property type="match status" value="1"/>
</dbReference>
<dbReference type="Pfam" id="PF01149">
    <property type="entry name" value="Fapy_DNA_glyco"/>
    <property type="match status" value="1"/>
</dbReference>
<dbReference type="SUPFAM" id="SSF57716">
    <property type="entry name" value="Glucocorticoid receptor-like (DNA-binding domain)"/>
    <property type="match status" value="1"/>
</dbReference>
<dbReference type="InterPro" id="IPR000214">
    <property type="entry name" value="Znf_DNA_glyclase/AP_lyase"/>
</dbReference>
<dbReference type="GO" id="GO:0006284">
    <property type="term" value="P:base-excision repair"/>
    <property type="evidence" value="ECO:0007669"/>
    <property type="project" value="InterPro"/>
</dbReference>
<dbReference type="FunFam" id="1.10.8.50:FF:000003">
    <property type="entry name" value="Formamidopyrimidine-DNA glycosylase"/>
    <property type="match status" value="1"/>
</dbReference>
<dbReference type="Pfam" id="PF06831">
    <property type="entry name" value="H2TH"/>
    <property type="match status" value="1"/>
</dbReference>
<feature type="domain" description="Formamidopyrimidine-DNA glycosylase catalytic" evidence="17">
    <location>
        <begin position="2"/>
        <end position="112"/>
    </location>
</feature>
<dbReference type="EC" id="4.2.99.18" evidence="15"/>
<keyword evidence="12 15" id="KW-0511">Multifunctional enzyme</keyword>
<comment type="subunit">
    <text evidence="3 15">Monomer.</text>
</comment>
<keyword evidence="9 15" id="KW-0238">DNA-binding</keyword>
<dbReference type="NCBIfam" id="NF002211">
    <property type="entry name" value="PRK01103.1"/>
    <property type="match status" value="1"/>
</dbReference>
<dbReference type="EC" id="3.2.2.23" evidence="15"/>
<keyword evidence="13 15" id="KW-0326">Glycosidase</keyword>
<feature type="binding site" evidence="15">
    <location>
        <position position="90"/>
    </location>
    <ligand>
        <name>DNA</name>
        <dbReference type="ChEBI" id="CHEBI:16991"/>
    </ligand>
</feature>
<comment type="caution">
    <text evidence="18">The sequence shown here is derived from an EMBL/GenBank/DDBJ whole genome shotgun (WGS) entry which is preliminary data.</text>
</comment>
<dbReference type="SUPFAM" id="SSF46946">
    <property type="entry name" value="S13-like H2TH domain"/>
    <property type="match status" value="1"/>
</dbReference>
<keyword evidence="4 15" id="KW-0479">Metal-binding</keyword>
<proteinExistence type="inferred from homology"/>
<dbReference type="PANTHER" id="PTHR22993">
    <property type="entry name" value="FORMAMIDOPYRIMIDINE-DNA GLYCOSYLASE"/>
    <property type="match status" value="1"/>
</dbReference>
<dbReference type="SMART" id="SM00898">
    <property type="entry name" value="Fapy_DNA_glyco"/>
    <property type="match status" value="1"/>
</dbReference>
<reference evidence="18" key="1">
    <citation type="submission" date="2023-05" db="EMBL/GenBank/DDBJ databases">
        <title>Mariniplasma microaerophilum sp. nov., a novel anaerobic mollicute isolated from terrestrial mud volcano, Taman Peninsula, Russia.</title>
        <authorList>
            <person name="Khomyakova M.A."/>
            <person name="Merkel A.Y."/>
            <person name="Slobodkin A.I."/>
        </authorList>
    </citation>
    <scope>NUCLEOTIDE SEQUENCE</scope>
    <source>
        <strain evidence="18">M4Ah</strain>
    </source>
</reference>
<feature type="domain" description="FPG-type" evidence="16">
    <location>
        <begin position="235"/>
        <end position="269"/>
    </location>
</feature>
<evidence type="ECO:0000256" key="4">
    <source>
        <dbReference type="ARBA" id="ARBA00022723"/>
    </source>
</evidence>
<evidence type="ECO:0000256" key="9">
    <source>
        <dbReference type="ARBA" id="ARBA00023125"/>
    </source>
</evidence>
<dbReference type="GO" id="GO:0140078">
    <property type="term" value="F:class I DNA-(apurinic or apyrimidinic site) endonuclease activity"/>
    <property type="evidence" value="ECO:0007669"/>
    <property type="project" value="UniProtKB-EC"/>
</dbReference>
<evidence type="ECO:0000313" key="19">
    <source>
        <dbReference type="Proteomes" id="UP001431532"/>
    </source>
</evidence>
<dbReference type="SUPFAM" id="SSF81624">
    <property type="entry name" value="N-terminal domain of MutM-like DNA repair proteins"/>
    <property type="match status" value="1"/>
</dbReference>
<dbReference type="GO" id="GO:0034039">
    <property type="term" value="F:8-oxo-7,8-dihydroguanine DNA N-glycosylase activity"/>
    <property type="evidence" value="ECO:0007669"/>
    <property type="project" value="TreeGrafter"/>
</dbReference>
<protein>
    <recommendedName>
        <fullName evidence="15">Formamidopyrimidine-DNA glycosylase</fullName>
        <shortName evidence="15">Fapy-DNA glycosylase</shortName>
        <ecNumber evidence="15">3.2.2.23</ecNumber>
    </recommendedName>
    <alternativeName>
        <fullName evidence="15">DNA-(apurinic or apyrimidinic site) lyase MutM</fullName>
        <shortName evidence="15">AP lyase MutM</shortName>
        <ecNumber evidence="15">4.2.99.18</ecNumber>
    </alternativeName>
</protein>
<comment type="cofactor">
    <cofactor evidence="15">
        <name>Zn(2+)</name>
        <dbReference type="ChEBI" id="CHEBI:29105"/>
    </cofactor>
    <text evidence="15">Binds 1 zinc ion per subunit.</text>
</comment>
<evidence type="ECO:0000256" key="15">
    <source>
        <dbReference type="HAMAP-Rule" id="MF_00103"/>
    </source>
</evidence>
<keyword evidence="11 15" id="KW-0456">Lyase</keyword>
<dbReference type="InterPro" id="IPR010663">
    <property type="entry name" value="Znf_FPG/IleRS"/>
</dbReference>
<comment type="catalytic activity">
    <reaction evidence="14 15">
        <text>2'-deoxyribonucleotide-(2'-deoxyribose 5'-phosphate)-2'-deoxyribonucleotide-DNA = a 3'-end 2'-deoxyribonucleotide-(2,3-dehydro-2,3-deoxyribose 5'-phosphate)-DNA + a 5'-end 5'-phospho-2'-deoxyribonucleoside-DNA + H(+)</text>
        <dbReference type="Rhea" id="RHEA:66592"/>
        <dbReference type="Rhea" id="RHEA-COMP:13180"/>
        <dbReference type="Rhea" id="RHEA-COMP:16897"/>
        <dbReference type="Rhea" id="RHEA-COMP:17067"/>
        <dbReference type="ChEBI" id="CHEBI:15378"/>
        <dbReference type="ChEBI" id="CHEBI:136412"/>
        <dbReference type="ChEBI" id="CHEBI:157695"/>
        <dbReference type="ChEBI" id="CHEBI:167181"/>
        <dbReference type="EC" id="4.2.99.18"/>
    </reaction>
</comment>
<feature type="binding site" evidence="15">
    <location>
        <position position="150"/>
    </location>
    <ligand>
        <name>DNA</name>
        <dbReference type="ChEBI" id="CHEBI:16991"/>
    </ligand>
</feature>
<evidence type="ECO:0000256" key="10">
    <source>
        <dbReference type="ARBA" id="ARBA00023204"/>
    </source>
</evidence>
<feature type="active site" description="Proton donor; for beta-elimination activity" evidence="15">
    <location>
        <position position="58"/>
    </location>
</feature>
<evidence type="ECO:0000313" key="18">
    <source>
        <dbReference type="EMBL" id="MDI6452251.1"/>
    </source>
</evidence>
<feature type="active site" description="Proton donor" evidence="15">
    <location>
        <position position="3"/>
    </location>
</feature>
<evidence type="ECO:0000259" key="17">
    <source>
        <dbReference type="PROSITE" id="PS51068"/>
    </source>
</evidence>
<keyword evidence="5 15" id="KW-0227">DNA damage</keyword>
<evidence type="ECO:0000256" key="12">
    <source>
        <dbReference type="ARBA" id="ARBA00023268"/>
    </source>
</evidence>
<keyword evidence="7 15" id="KW-0378">Hydrolase</keyword>
<dbReference type="PROSITE" id="PS51066">
    <property type="entry name" value="ZF_FPG_2"/>
    <property type="match status" value="1"/>
</dbReference>
<dbReference type="AlphaFoldDB" id="A0AAW6U9Q8"/>
<dbReference type="InterPro" id="IPR012319">
    <property type="entry name" value="FPG_cat"/>
</dbReference>
<dbReference type="EMBL" id="JASCXW010000003">
    <property type="protein sequence ID" value="MDI6452251.1"/>
    <property type="molecule type" value="Genomic_DNA"/>
</dbReference>
<dbReference type="GO" id="GO:0008270">
    <property type="term" value="F:zinc ion binding"/>
    <property type="evidence" value="ECO:0007669"/>
    <property type="project" value="UniProtKB-UniRule"/>
</dbReference>
<evidence type="ECO:0000256" key="13">
    <source>
        <dbReference type="ARBA" id="ARBA00023295"/>
    </source>
</evidence>
<comment type="similarity">
    <text evidence="2 15">Belongs to the FPG family.</text>
</comment>
<keyword evidence="8 15" id="KW-0862">Zinc</keyword>
<keyword evidence="6 15" id="KW-0863">Zinc-finger</keyword>
<feature type="active site" description="Schiff-base intermediate with DNA" evidence="15">
    <location>
        <position position="2"/>
    </location>
</feature>
<evidence type="ECO:0000256" key="3">
    <source>
        <dbReference type="ARBA" id="ARBA00011245"/>
    </source>
</evidence>
<dbReference type="RefSeq" id="WP_282838666.1">
    <property type="nucleotide sequence ID" value="NZ_JASCXW010000003.1"/>
</dbReference>
<sequence length="269" mass="31216">MPELPEVETVRVTLENEISNEKIIGVDAYYQKIITNETSEFKQKISNQKINRIDRMGKYLIFILDRDALIIHLRMEGKFFIKHDEPIEKHEHVVFHFKSGRNLRYHDVRKFGTITLIPLSDYLNTYPLNQLGKEPKDIDVDYFYTVLNKKNIEIKAVLLDQHIIAGLGNIYVDETLFLSHIHPTRLASNITYDETKWIIQAAIQVLDKATQLGGTTIRSYTSSLGVHGRFQNELNVHMKENEPCPRCQTNIIKMKVKGRGTYVCPNCQK</sequence>
<evidence type="ECO:0000256" key="2">
    <source>
        <dbReference type="ARBA" id="ARBA00009409"/>
    </source>
</evidence>
<dbReference type="InterPro" id="IPR035937">
    <property type="entry name" value="FPG_N"/>
</dbReference>
<dbReference type="Proteomes" id="UP001431532">
    <property type="component" value="Unassembled WGS sequence"/>
</dbReference>
<dbReference type="SMART" id="SM01232">
    <property type="entry name" value="H2TH"/>
    <property type="match status" value="1"/>
</dbReference>
<evidence type="ECO:0000256" key="8">
    <source>
        <dbReference type="ARBA" id="ARBA00022833"/>
    </source>
</evidence>
<dbReference type="InterPro" id="IPR010979">
    <property type="entry name" value="Ribosomal_uS13-like_H2TH"/>
</dbReference>
<dbReference type="InterPro" id="IPR020629">
    <property type="entry name" value="FPG_Glyclase"/>
</dbReference>
<evidence type="ECO:0000256" key="14">
    <source>
        <dbReference type="ARBA" id="ARBA00044632"/>
    </source>
</evidence>
<keyword evidence="19" id="KW-1185">Reference proteome</keyword>
<dbReference type="GO" id="GO:0003690">
    <property type="term" value="F:double-stranded DNA binding"/>
    <property type="evidence" value="ECO:0007669"/>
    <property type="project" value="UniProtKB-ARBA"/>
</dbReference>
<dbReference type="NCBIfam" id="TIGR00577">
    <property type="entry name" value="fpg"/>
    <property type="match status" value="1"/>
</dbReference>
<feature type="active site" description="Proton donor; for delta-elimination activity" evidence="15">
    <location>
        <position position="259"/>
    </location>
</feature>
<dbReference type="Pfam" id="PF06827">
    <property type="entry name" value="zf-FPG_IleRS"/>
    <property type="match status" value="1"/>
</dbReference>
<organism evidence="18 19">
    <name type="scientific">Peloplasma aerotolerans</name>
    <dbReference type="NCBI Taxonomy" id="3044389"/>
    <lineage>
        <taxon>Bacteria</taxon>
        <taxon>Bacillati</taxon>
        <taxon>Mycoplasmatota</taxon>
        <taxon>Mollicutes</taxon>
        <taxon>Acholeplasmatales</taxon>
        <taxon>Acholeplasmataceae</taxon>
        <taxon>Peloplasma</taxon>
    </lineage>
</organism>
<dbReference type="Gene3D" id="3.20.190.10">
    <property type="entry name" value="MutM-like, N-terminal"/>
    <property type="match status" value="1"/>
</dbReference>
<dbReference type="InterPro" id="IPR015886">
    <property type="entry name" value="H2TH_FPG"/>
</dbReference>
<evidence type="ECO:0000256" key="1">
    <source>
        <dbReference type="ARBA" id="ARBA00001668"/>
    </source>
</evidence>
<keyword evidence="10 15" id="KW-0234">DNA repair</keyword>